<protein>
    <submittedName>
        <fullName evidence="2">Acetyltransferase (GNAT) family protein</fullName>
    </submittedName>
</protein>
<sequence>MNGFKLLIDTNIVIRLEDAQPVQASLAELVRLCTENSVGLFVDGANYDDIARDKDAARRAVTLSKLAKFPQLRDIPLPPEADLIARFGEIKRDNDRSDVRLLAVLDAKAVDFLVTEDIGLHRRADRAGIGASVLTVEEALEWLRQTFQAKAVRLPYVEERKAYEIDPKEPILGSLRRDYPEFDGWFDSCRKKHRDCWVLEIDDQIAGIVIRKDEAHAEAGTVNPGPKILKVCTFKIRDEFRGEKFGELLLKQVLWFSQQNGYDLVYLTVFPKHGFLIDLLRSYGFEATAERGNGEWVMEKVMIKGPLPAPKASICEEDRLVYPRFYDGEVVRKFCIPIRPDYHRRLFPEIAEGKTLPLFPSEVRMLDHRRDRTPGNTIRKVYLCRAKITKLRPGDLLLFYMSKDEAYNFSQSITTVGIIEQVNHAAATDDLIRLTAKRSVFSEKELDGLAASPKSPIKVIDFLLAGHISPPPTLDNLLRSGVFNGSPPQSIAELNAARYAALRPNIKLGFDL</sequence>
<dbReference type="InterPro" id="IPR000182">
    <property type="entry name" value="GNAT_dom"/>
</dbReference>
<dbReference type="Gene3D" id="3.40.630.30">
    <property type="match status" value="1"/>
</dbReference>
<evidence type="ECO:0000313" key="3">
    <source>
        <dbReference type="Proteomes" id="UP000319859"/>
    </source>
</evidence>
<dbReference type="InterPro" id="IPR016181">
    <property type="entry name" value="Acyl_CoA_acyltransferase"/>
</dbReference>
<name>A0A560EUD5_9PROT</name>
<organism evidence="2 3">
    <name type="scientific">Nitrospirillum amazonense</name>
    <dbReference type="NCBI Taxonomy" id="28077"/>
    <lineage>
        <taxon>Bacteria</taxon>
        <taxon>Pseudomonadati</taxon>
        <taxon>Pseudomonadota</taxon>
        <taxon>Alphaproteobacteria</taxon>
        <taxon>Rhodospirillales</taxon>
        <taxon>Azospirillaceae</taxon>
        <taxon>Nitrospirillum</taxon>
    </lineage>
</organism>
<accession>A0A560EUD5</accession>
<comment type="caution">
    <text evidence="2">The sequence shown here is derived from an EMBL/GenBank/DDBJ whole genome shotgun (WGS) entry which is preliminary data.</text>
</comment>
<reference evidence="2 3" key="1">
    <citation type="submission" date="2019-06" db="EMBL/GenBank/DDBJ databases">
        <title>Genomic Encyclopedia of Type Strains, Phase IV (KMG-V): Genome sequencing to study the core and pangenomes of soil and plant-associated prokaryotes.</title>
        <authorList>
            <person name="Whitman W."/>
        </authorList>
    </citation>
    <scope>NUCLEOTIDE SEQUENCE [LARGE SCALE GENOMIC DNA]</scope>
    <source>
        <strain evidence="2 3">BR 11880</strain>
    </source>
</reference>
<proteinExistence type="predicted"/>
<dbReference type="SUPFAM" id="SSF55729">
    <property type="entry name" value="Acyl-CoA N-acyltransferases (Nat)"/>
    <property type="match status" value="1"/>
</dbReference>
<evidence type="ECO:0000313" key="2">
    <source>
        <dbReference type="EMBL" id="TWB12957.1"/>
    </source>
</evidence>
<dbReference type="EMBL" id="VITN01000022">
    <property type="protein sequence ID" value="TWB12957.1"/>
    <property type="molecule type" value="Genomic_DNA"/>
</dbReference>
<dbReference type="Pfam" id="PF00583">
    <property type="entry name" value="Acetyltransf_1"/>
    <property type="match status" value="1"/>
</dbReference>
<dbReference type="Proteomes" id="UP000319859">
    <property type="component" value="Unassembled WGS sequence"/>
</dbReference>
<dbReference type="GO" id="GO:0016747">
    <property type="term" value="F:acyltransferase activity, transferring groups other than amino-acyl groups"/>
    <property type="evidence" value="ECO:0007669"/>
    <property type="project" value="InterPro"/>
</dbReference>
<dbReference type="PROSITE" id="PS51186">
    <property type="entry name" value="GNAT"/>
    <property type="match status" value="1"/>
</dbReference>
<dbReference type="AlphaFoldDB" id="A0A560EUD5"/>
<dbReference type="OrthoDB" id="9773249at2"/>
<dbReference type="RefSeq" id="WP_145753133.1">
    <property type="nucleotide sequence ID" value="NZ_VITN01000022.1"/>
</dbReference>
<gene>
    <name evidence="2" type="ORF">FBZ89_12258</name>
</gene>
<evidence type="ECO:0000259" key="1">
    <source>
        <dbReference type="PROSITE" id="PS51186"/>
    </source>
</evidence>
<keyword evidence="2" id="KW-0808">Transferase</keyword>
<feature type="domain" description="N-acetyltransferase" evidence="1">
    <location>
        <begin position="157"/>
        <end position="303"/>
    </location>
</feature>
<dbReference type="CDD" id="cd04301">
    <property type="entry name" value="NAT_SF"/>
    <property type="match status" value="1"/>
</dbReference>